<dbReference type="Proteomes" id="UP000281112">
    <property type="component" value="Unassembled WGS sequence"/>
</dbReference>
<name>A0A3N9TK67_9VIBR</name>
<dbReference type="EMBL" id="RJVQ01000001">
    <property type="protein sequence ID" value="RQW64778.1"/>
    <property type="molecule type" value="Genomic_DNA"/>
</dbReference>
<evidence type="ECO:0000313" key="2">
    <source>
        <dbReference type="Proteomes" id="UP000281112"/>
    </source>
</evidence>
<dbReference type="AlphaFoldDB" id="A0A3N9TK67"/>
<comment type="caution">
    <text evidence="1">The sequence shown here is derived from an EMBL/GenBank/DDBJ whole genome shotgun (WGS) entry which is preliminary data.</text>
</comment>
<proteinExistence type="predicted"/>
<reference evidence="1 2" key="1">
    <citation type="submission" date="2018-11" db="EMBL/GenBank/DDBJ databases">
        <title>Vibrio LJC006 sp. nov., isolated from seawater during the bloom of the enteromorpha.</title>
        <authorList>
            <person name="Liang J."/>
        </authorList>
    </citation>
    <scope>NUCLEOTIDE SEQUENCE [LARGE SCALE GENOMIC DNA]</scope>
    <source>
        <strain evidence="1 2">LJC006</strain>
    </source>
</reference>
<organism evidence="1 2">
    <name type="scientific">Vibrio viridaestus</name>
    <dbReference type="NCBI Taxonomy" id="2487322"/>
    <lineage>
        <taxon>Bacteria</taxon>
        <taxon>Pseudomonadati</taxon>
        <taxon>Pseudomonadota</taxon>
        <taxon>Gammaproteobacteria</taxon>
        <taxon>Vibrionales</taxon>
        <taxon>Vibrionaceae</taxon>
        <taxon>Vibrio</taxon>
    </lineage>
</organism>
<evidence type="ECO:0000313" key="1">
    <source>
        <dbReference type="EMBL" id="RQW64778.1"/>
    </source>
</evidence>
<protein>
    <submittedName>
        <fullName evidence="1">Uncharacterized protein</fullName>
    </submittedName>
</protein>
<dbReference type="RefSeq" id="WP_124935428.1">
    <property type="nucleotide sequence ID" value="NZ_RJVQ01000001.1"/>
</dbReference>
<accession>A0A3N9TK67</accession>
<gene>
    <name evidence="1" type="ORF">EES38_01655</name>
</gene>
<keyword evidence="2" id="KW-1185">Reference proteome</keyword>
<sequence length="72" mass="8335">MNCTSYHYKVTGDYQQVSDETFDEVISTLKQLSPVQLRFLKEQIQDSLDESEEELLTVEELDTIAELFSARS</sequence>